<keyword evidence="3" id="KW-1185">Reference proteome</keyword>
<dbReference type="PANTHER" id="PTHR48449:SF1">
    <property type="entry name" value="DUF1985 DOMAIN-CONTAINING PROTEIN"/>
    <property type="match status" value="1"/>
</dbReference>
<gene>
    <name evidence="2" type="ORF">Tco_1078695</name>
</gene>
<feature type="domain" description="DUF1985" evidence="1">
    <location>
        <begin position="79"/>
        <end position="205"/>
    </location>
</feature>
<dbReference type="Proteomes" id="UP001151760">
    <property type="component" value="Unassembled WGS sequence"/>
</dbReference>
<dbReference type="InterPro" id="IPR015410">
    <property type="entry name" value="DUF1985"/>
</dbReference>
<comment type="caution">
    <text evidence="2">The sequence shown here is derived from an EMBL/GenBank/DDBJ whole genome shotgun (WGS) entry which is preliminary data.</text>
</comment>
<evidence type="ECO:0000313" key="2">
    <source>
        <dbReference type="EMBL" id="GJT89850.1"/>
    </source>
</evidence>
<dbReference type="EMBL" id="BQNB010019866">
    <property type="protein sequence ID" value="GJT89850.1"/>
    <property type="molecule type" value="Genomic_DNA"/>
</dbReference>
<organism evidence="2 3">
    <name type="scientific">Tanacetum coccineum</name>
    <dbReference type="NCBI Taxonomy" id="301880"/>
    <lineage>
        <taxon>Eukaryota</taxon>
        <taxon>Viridiplantae</taxon>
        <taxon>Streptophyta</taxon>
        <taxon>Embryophyta</taxon>
        <taxon>Tracheophyta</taxon>
        <taxon>Spermatophyta</taxon>
        <taxon>Magnoliopsida</taxon>
        <taxon>eudicotyledons</taxon>
        <taxon>Gunneridae</taxon>
        <taxon>Pentapetalae</taxon>
        <taxon>asterids</taxon>
        <taxon>campanulids</taxon>
        <taxon>Asterales</taxon>
        <taxon>Asteraceae</taxon>
        <taxon>Asteroideae</taxon>
        <taxon>Anthemideae</taxon>
        <taxon>Anthemidinae</taxon>
        <taxon>Tanacetum</taxon>
    </lineage>
</organism>
<evidence type="ECO:0000259" key="1">
    <source>
        <dbReference type="Pfam" id="PF09331"/>
    </source>
</evidence>
<evidence type="ECO:0000313" key="3">
    <source>
        <dbReference type="Proteomes" id="UP001151760"/>
    </source>
</evidence>
<sequence length="597" mass="67500">MAKSNDLYDVKIYVRSSVKLLGEIKDLLERNPNRERLFRRTVFGPWLDILSHDNDNHLMHYVLQHQVYVSKIPSDCPPLIFHIGNHWLQFGRKEFCLITGFRFGIVSEKHKKSSPFCKRVFPEKITKKVVKRLQSIELLGVLKHKKTWLGLSDMDAVRVCLLIVAELVFMGKEDRNCIPRHIVSLVEDFDSWNDYPWGEYMWEIFYKRTTNVVAIHRADHLKKKKQNSDYYPTYNLYGFAWAFKIWILESYPNGRKWWSKKDNVLPRALAWSNITKFEKNDHNRLFGPDSNPNLELYATPVEKQTGWFIASIQFINGLVDEDFNVSQDDGVGVVSGNYVDLQHNSVSVVSVLSANSHEGLNETKNLQSTCSRPDIDNAEVAGHVIGIHKADGKNDSLNGNQNGVSKGLSCSANDPLSTCSGPDILDGEVADALIGIHTADGKNDSPNVNHNAVNKGLSCSANDLMSTCSSPDIDNGEVVVAGMGIHKADGQNDISNANHNVVNQGICGSANDLMVHLLSGFGAERGKAYLNCRSGTRTLKLIMLQVRFKQEEVKIQAWESDEKRKSEPKMKRMEVTIEVKIQAWERVDETRKTDLKK</sequence>
<reference evidence="2" key="1">
    <citation type="journal article" date="2022" name="Int. J. Mol. Sci.">
        <title>Draft Genome of Tanacetum Coccineum: Genomic Comparison of Closely Related Tanacetum-Family Plants.</title>
        <authorList>
            <person name="Yamashiro T."/>
            <person name="Shiraishi A."/>
            <person name="Nakayama K."/>
            <person name="Satake H."/>
        </authorList>
    </citation>
    <scope>NUCLEOTIDE SEQUENCE</scope>
</reference>
<proteinExistence type="predicted"/>
<protein>
    <submittedName>
        <fullName evidence="2">Phospholipase-like protein</fullName>
    </submittedName>
</protein>
<dbReference type="PANTHER" id="PTHR48449">
    <property type="entry name" value="DUF1985 DOMAIN-CONTAINING PROTEIN"/>
    <property type="match status" value="1"/>
</dbReference>
<dbReference type="Pfam" id="PF09331">
    <property type="entry name" value="DUF1985"/>
    <property type="match status" value="1"/>
</dbReference>
<name>A0ABQ5HRD0_9ASTR</name>
<reference evidence="2" key="2">
    <citation type="submission" date="2022-01" db="EMBL/GenBank/DDBJ databases">
        <authorList>
            <person name="Yamashiro T."/>
            <person name="Shiraishi A."/>
            <person name="Satake H."/>
            <person name="Nakayama K."/>
        </authorList>
    </citation>
    <scope>NUCLEOTIDE SEQUENCE</scope>
</reference>
<accession>A0ABQ5HRD0</accession>